<dbReference type="WBParaSite" id="RSKR_0001001300.1">
    <property type="protein sequence ID" value="RSKR_0001001300.1"/>
    <property type="gene ID" value="RSKR_0001001300"/>
</dbReference>
<reference evidence="2" key="1">
    <citation type="submission" date="2016-11" db="UniProtKB">
        <authorList>
            <consortium name="WormBaseParasite"/>
        </authorList>
    </citation>
    <scope>IDENTIFICATION</scope>
    <source>
        <strain evidence="2">KR3021</strain>
    </source>
</reference>
<evidence type="ECO:0000313" key="2">
    <source>
        <dbReference type="WBParaSite" id="RSKR_0001001300.1"/>
    </source>
</evidence>
<protein>
    <submittedName>
        <fullName evidence="2">SWI5-dependent HO expression protein 3</fullName>
    </submittedName>
</protein>
<evidence type="ECO:0000313" key="1">
    <source>
        <dbReference type="Proteomes" id="UP000095286"/>
    </source>
</evidence>
<dbReference type="Proteomes" id="UP000095286">
    <property type="component" value="Unplaced"/>
</dbReference>
<organism evidence="1 2">
    <name type="scientific">Rhabditophanes sp. KR3021</name>
    <dbReference type="NCBI Taxonomy" id="114890"/>
    <lineage>
        <taxon>Eukaryota</taxon>
        <taxon>Metazoa</taxon>
        <taxon>Ecdysozoa</taxon>
        <taxon>Nematoda</taxon>
        <taxon>Chromadorea</taxon>
        <taxon>Rhabditida</taxon>
        <taxon>Tylenchina</taxon>
        <taxon>Panagrolaimomorpha</taxon>
        <taxon>Strongyloidoidea</taxon>
        <taxon>Alloionematidae</taxon>
        <taxon>Rhabditophanes</taxon>
    </lineage>
</organism>
<sequence length="778" mass="87401">MDDSSAFNENSPDMFINHEPIRKRIRSDENDSDVQFGSNAVVQSRGGRPNLFSTDKLNEARELQLHRTVKRLQDMSDANERKKAKLEEMLKNKEAELSATKSALEASNESLEKFKLKIEFDKEKMELKSANDYYAMALLKEISKSKKFENQLSNAKEFLVEKGLWTAENALKLAKRSGTEEVLARLTSEEVKKLCDAQFDTDVGFLSFGDDYQSETVATPGIVAVDSLLIQRGNMPEVAVNMMERLCNDRQETIKTLNNRIVKLEKKIKLEVDKNKELQTIKDHCKEIENSVEVWKTKYADLASDHAVIKAGVEEKIFERFANNGTFRNNDELMKKIINIQTENEILNGQRNVVQQLETGYVLHLRSNPLDDYHLGVQNRVESANEPEGTNYFESEEFLNDRSNSANMPEAVVRESMNYNPSSNNQNSQVPMIQNVQPQMNQNAHPQMNHITQGSSNWVYSNPSNPVLPPHLQGGMNHQSQMPINDNINVPQYNPDPSVLMQQSQPSTQANYNQQQMGRRDTYNPQFMDVQNEYNQAEILSSFSQPISRQDQFIHQQHQFTDEPQADLAAGDYEQIDSIEDVESGEDEVSEENETSGEVVSSKFVYVSPDEQSDSSSSSEDSGMDSVVPSVIAQPTVVTKKPLAQREVANPAQGDGQAGSSRQEAAKPDHDGAHVGPPRLVANPTQGDVQSSPPPPAKFVPVSTTVQTAKAPLKQRSTSEIPLFQTNPEDSEILTIDESISNGNDSSVFITDPLRTSLSRKRKNRDDDFRLSDDSDCL</sequence>
<accession>A0AC35UCB0</accession>
<name>A0AC35UCB0_9BILA</name>
<proteinExistence type="predicted"/>